<reference evidence="2" key="1">
    <citation type="submission" date="2021-02" db="EMBL/GenBank/DDBJ databases">
        <authorList>
            <person name="Nowell W R."/>
        </authorList>
    </citation>
    <scope>NUCLEOTIDE SEQUENCE</scope>
</reference>
<evidence type="ECO:0000313" key="3">
    <source>
        <dbReference type="EMBL" id="CAF3689701.1"/>
    </source>
</evidence>
<feature type="region of interest" description="Disordered" evidence="1">
    <location>
        <begin position="699"/>
        <end position="723"/>
    </location>
</feature>
<organism evidence="2 5">
    <name type="scientific">Adineta steineri</name>
    <dbReference type="NCBI Taxonomy" id="433720"/>
    <lineage>
        <taxon>Eukaryota</taxon>
        <taxon>Metazoa</taxon>
        <taxon>Spiralia</taxon>
        <taxon>Gnathifera</taxon>
        <taxon>Rotifera</taxon>
        <taxon>Eurotatoria</taxon>
        <taxon>Bdelloidea</taxon>
        <taxon>Adinetida</taxon>
        <taxon>Adinetidae</taxon>
        <taxon>Adineta</taxon>
    </lineage>
</organism>
<feature type="compositionally biased region" description="Polar residues" evidence="1">
    <location>
        <begin position="307"/>
        <end position="327"/>
    </location>
</feature>
<dbReference type="Proteomes" id="UP000663844">
    <property type="component" value="Unassembled WGS sequence"/>
</dbReference>
<evidence type="ECO:0000313" key="4">
    <source>
        <dbReference type="EMBL" id="CAF3722925.1"/>
    </source>
</evidence>
<proteinExistence type="predicted"/>
<dbReference type="EMBL" id="CAJOAY010000548">
    <property type="protein sequence ID" value="CAF3689701.1"/>
    <property type="molecule type" value="Genomic_DNA"/>
</dbReference>
<feature type="compositionally biased region" description="Polar residues" evidence="1">
    <location>
        <begin position="349"/>
        <end position="369"/>
    </location>
</feature>
<sequence>MLTHLSATSPYVCDISLGPIEQANRMASAPTNTPVSLLEYKESFPKYQQTRTPLKLLAPDEVPMDTSTATTTTTDMNNSRQQSLQPVWYTEQTIVDDNNDHQQQQRNSMISPSHRHDLTRSTLPTIESYSPEIVDEIIEQEPLSYKPSLMRKSSTFTIERQSTINIPATLNDSEKENDFNNIITSTQEEPKHPINHPTEPSDESFRALEHLLGLGSVNTNLTMTALAQESPKSNHESLSLTIVTPTELINQTGTSFLSYAPAGGSLPSSQNILVMPTIESITEPSMNSTIPPPFAVDNSDTEEASSPGGTILNQENSKCTEDSFNFTDNDDDEPLETPKDDTNSEEDNNFSFELNDFPNNSKDTTNESSYLAPIPPPPIITIRQPTSADVAYRALIKSRLGGRISQPVKTESPLAKSNKNKVTVRSSVPIPSPTPTSRVLRSSTRRISIDPVSENSTTEEINEPIDLVSESSTTTTEEINEPIDLVSENSTPEEINKPNPPVENEYFENENKIDDDDYPRIELVEVVSLTDEDEIEQEQMAGITLNLTETKEINSTSPTSAEEADCSASFSSSHISPQQDIDTPIDTKMPVLSREFTYNTPTSRTTRSSQQRRSIITNYQNYSRSTHSLITTIPEQQTTASSEEEDQQQLSMYSIPLSTLSTNPTAISEAPPIILQKSLAGSASPSPNPTPIITIRQSQRLSSNLSPRRNINPLHSSTPSARNKSLQMVSIGEQEQVSTTAPPHLNIDLTTDDVEMLDNEQQVDIPIKIQHVTDEGIQTSPIQSPRRVDIGIQTTPSLNPLSYRRYQTIEQQTTPIITRSSSSSSCQTTSIAIAIQQTSPIIETRSKIIIQEEKEEEEEQQQGTPLHSKAIMHLRRNVRFQFTPSTDARLTAKEKLEEEQKKHVKQDIIIDNTKSILSDNEREEDTEDEIRKTKKKITTSKKKKIVPTTKTDDSSEEMNESPVRRITRNQRHKTTDDTHETSTTQSKKKTSKRSISNEKKSSPIKELPIIQPDIIVIPTSPVLTTKRAARKRPNPKTSTVSPSEPTSPTEPVMKRAKTSKHVEIKQSARVPSPEPPSTRGRSKTTIISTSPVDMTERLPPPLPPTTVNTSKKVKKTSLETSPVEIPAVPINNKRKNTMPTNRKGKRRLHSVEQDEGLNTADEEETIQTMLPIVEEIIPMDLSQEEREKIEGLTVIELKNRLTTHNETLPKGARKADLVALLIKIETNLLKEKKEAEIISTKSIPANLSSRKTRQKK</sequence>
<comment type="caution">
    <text evidence="2">The sequence shown here is derived from an EMBL/GenBank/DDBJ whole genome shotgun (WGS) entry which is preliminary data.</text>
</comment>
<accession>A0A815FJD8</accession>
<name>A0A815FJD8_9BILA</name>
<feature type="compositionally biased region" description="Low complexity" evidence="1">
    <location>
        <begin position="1037"/>
        <end position="1051"/>
    </location>
</feature>
<feature type="compositionally biased region" description="Basic residues" evidence="1">
    <location>
        <begin position="932"/>
        <end position="945"/>
    </location>
</feature>
<feature type="compositionally biased region" description="Low complexity" evidence="1">
    <location>
        <begin position="423"/>
        <end position="439"/>
    </location>
</feature>
<dbReference type="Proteomes" id="UP000663845">
    <property type="component" value="Unassembled WGS sequence"/>
</dbReference>
<evidence type="ECO:0000313" key="2">
    <source>
        <dbReference type="EMBL" id="CAF1330176.1"/>
    </source>
</evidence>
<dbReference type="Proteomes" id="UP000663881">
    <property type="component" value="Unassembled WGS sequence"/>
</dbReference>
<protein>
    <submittedName>
        <fullName evidence="2">Uncharacterized protein</fullName>
    </submittedName>
</protein>
<feature type="region of interest" description="Disordered" evidence="1">
    <location>
        <begin position="919"/>
        <end position="1119"/>
    </location>
</feature>
<dbReference type="EMBL" id="CAJNOG010000663">
    <property type="protein sequence ID" value="CAF1330176.1"/>
    <property type="molecule type" value="Genomic_DNA"/>
</dbReference>
<dbReference type="EMBL" id="CAJOAZ010000847">
    <property type="protein sequence ID" value="CAF3722925.1"/>
    <property type="molecule type" value="Genomic_DNA"/>
</dbReference>
<feature type="compositionally biased region" description="Polar residues" evidence="1">
    <location>
        <begin position="1083"/>
        <end position="1092"/>
    </location>
</feature>
<feature type="region of interest" description="Disordered" evidence="1">
    <location>
        <begin position="407"/>
        <end position="465"/>
    </location>
</feature>
<feature type="region of interest" description="Disordered" evidence="1">
    <location>
        <begin position="1131"/>
        <end position="1151"/>
    </location>
</feature>
<feature type="compositionally biased region" description="Basic residues" evidence="1">
    <location>
        <begin position="1132"/>
        <end position="1148"/>
    </location>
</feature>
<gene>
    <name evidence="2" type="ORF">JYZ213_LOCUS33906</name>
    <name evidence="3" type="ORF">OKA104_LOCUS11713</name>
    <name evidence="4" type="ORF">OXD698_LOCUS13763</name>
</gene>
<dbReference type="AlphaFoldDB" id="A0A815FJD8"/>
<feature type="region of interest" description="Disordered" evidence="1">
    <location>
        <begin position="283"/>
        <end position="372"/>
    </location>
</feature>
<evidence type="ECO:0000256" key="1">
    <source>
        <dbReference type="SAM" id="MobiDB-lite"/>
    </source>
</evidence>
<evidence type="ECO:0000313" key="5">
    <source>
        <dbReference type="Proteomes" id="UP000663845"/>
    </source>
</evidence>
<dbReference type="CDD" id="cd12935">
    <property type="entry name" value="LEM_like"/>
    <property type="match status" value="1"/>
</dbReference>